<dbReference type="AlphaFoldDB" id="A0AAV6V0N1"/>
<gene>
    <name evidence="1" type="ORF">JTE90_028635</name>
</gene>
<evidence type="ECO:0000313" key="2">
    <source>
        <dbReference type="Proteomes" id="UP000827092"/>
    </source>
</evidence>
<name>A0AAV6V0N1_9ARAC</name>
<accession>A0AAV6V0N1</accession>
<sequence>MRRIGTDRVRAAAGSILSLWMAEIGSSNAGCRSVEYVSNFAAGKLVLVGELKRRVAGKDALSAGSVL</sequence>
<comment type="caution">
    <text evidence="1">The sequence shown here is derived from an EMBL/GenBank/DDBJ whole genome shotgun (WGS) entry which is preliminary data.</text>
</comment>
<evidence type="ECO:0000313" key="1">
    <source>
        <dbReference type="EMBL" id="KAG8189091.1"/>
    </source>
</evidence>
<dbReference type="EMBL" id="JAFNEN010000221">
    <property type="protein sequence ID" value="KAG8189091.1"/>
    <property type="molecule type" value="Genomic_DNA"/>
</dbReference>
<organism evidence="1 2">
    <name type="scientific">Oedothorax gibbosus</name>
    <dbReference type="NCBI Taxonomy" id="931172"/>
    <lineage>
        <taxon>Eukaryota</taxon>
        <taxon>Metazoa</taxon>
        <taxon>Ecdysozoa</taxon>
        <taxon>Arthropoda</taxon>
        <taxon>Chelicerata</taxon>
        <taxon>Arachnida</taxon>
        <taxon>Araneae</taxon>
        <taxon>Araneomorphae</taxon>
        <taxon>Entelegynae</taxon>
        <taxon>Araneoidea</taxon>
        <taxon>Linyphiidae</taxon>
        <taxon>Erigoninae</taxon>
        <taxon>Oedothorax</taxon>
    </lineage>
</organism>
<reference evidence="1 2" key="1">
    <citation type="journal article" date="2022" name="Nat. Ecol. Evol.">
        <title>A masculinizing supergene underlies an exaggerated male reproductive morph in a spider.</title>
        <authorList>
            <person name="Hendrickx F."/>
            <person name="De Corte Z."/>
            <person name="Sonet G."/>
            <person name="Van Belleghem S.M."/>
            <person name="Kostlbacher S."/>
            <person name="Vangestel C."/>
        </authorList>
    </citation>
    <scope>NUCLEOTIDE SEQUENCE [LARGE SCALE GENOMIC DNA]</scope>
    <source>
        <strain evidence="1">W744_W776</strain>
    </source>
</reference>
<keyword evidence="2" id="KW-1185">Reference proteome</keyword>
<dbReference type="Proteomes" id="UP000827092">
    <property type="component" value="Unassembled WGS sequence"/>
</dbReference>
<proteinExistence type="predicted"/>
<protein>
    <submittedName>
        <fullName evidence="1">Uncharacterized protein</fullName>
    </submittedName>
</protein>